<evidence type="ECO:0000313" key="12">
    <source>
        <dbReference type="Proteomes" id="UP000000322"/>
    </source>
</evidence>
<dbReference type="InterPro" id="IPR002410">
    <property type="entry name" value="Peptidase_S33"/>
</dbReference>
<evidence type="ECO:0000256" key="6">
    <source>
        <dbReference type="ARBA" id="ARBA00022670"/>
    </source>
</evidence>
<dbReference type="PANTHER" id="PTHR43722:SF1">
    <property type="entry name" value="PROLINE IMINOPEPTIDASE"/>
    <property type="match status" value="1"/>
</dbReference>
<dbReference type="GO" id="GO:0004177">
    <property type="term" value="F:aminopeptidase activity"/>
    <property type="evidence" value="ECO:0007669"/>
    <property type="project" value="UniProtKB-UniRule"/>
</dbReference>
<dbReference type="EC" id="3.4.11.5" evidence="8"/>
<dbReference type="InterPro" id="IPR005944">
    <property type="entry name" value="Pro_iminopeptidase"/>
</dbReference>
<evidence type="ECO:0000256" key="9">
    <source>
        <dbReference type="PIRSR" id="PIRSR006431-1"/>
    </source>
</evidence>
<dbReference type="ESTHER" id="sanks-d1bg53">
    <property type="family name" value="Proline_iminopeptidase"/>
</dbReference>
<dbReference type="Pfam" id="PF00561">
    <property type="entry name" value="Abhydrolase_1"/>
    <property type="match status" value="1"/>
</dbReference>
<evidence type="ECO:0000256" key="1">
    <source>
        <dbReference type="ARBA" id="ARBA00001585"/>
    </source>
</evidence>
<keyword evidence="12" id="KW-1185">Reference proteome</keyword>
<evidence type="ECO:0000256" key="5">
    <source>
        <dbReference type="ARBA" id="ARBA00022490"/>
    </source>
</evidence>
<reference evidence="11 12" key="1">
    <citation type="journal article" date="2009" name="Stand. Genomic Sci.">
        <title>Complete genome sequence of Sanguibacter keddieii type strain (ST-74).</title>
        <authorList>
            <person name="Ivanova N."/>
            <person name="Sikorski J."/>
            <person name="Sims D."/>
            <person name="Brettin T."/>
            <person name="Detter J.C."/>
            <person name="Han C."/>
            <person name="Lapidus A."/>
            <person name="Copeland A."/>
            <person name="Glavina Del Rio T."/>
            <person name="Nolan M."/>
            <person name="Chen F."/>
            <person name="Lucas S."/>
            <person name="Tice H."/>
            <person name="Cheng J.F."/>
            <person name="Bruce D."/>
            <person name="Goodwin L."/>
            <person name="Pitluck S."/>
            <person name="Pati A."/>
            <person name="Mavromatis K."/>
            <person name="Chen A."/>
            <person name="Palaniappan K."/>
            <person name="D'haeseleer P."/>
            <person name="Chain P."/>
            <person name="Bristow J."/>
            <person name="Eisen J.A."/>
            <person name="Markowitz V."/>
            <person name="Hugenholtz P."/>
            <person name="Goker M."/>
            <person name="Pukall R."/>
            <person name="Klenk H.P."/>
            <person name="Kyrpides N.C."/>
        </authorList>
    </citation>
    <scope>NUCLEOTIDE SEQUENCE [LARGE SCALE GENOMIC DNA]</scope>
    <source>
        <strain evidence="12">ATCC 51767 / DSM 10542 / NCFB 3025 / ST-74</strain>
    </source>
</reference>
<feature type="active site" evidence="9">
    <location>
        <position position="269"/>
    </location>
</feature>
<keyword evidence="4 8" id="KW-0031">Aminopeptidase</keyword>
<feature type="active site" description="Nucleophile" evidence="9">
    <location>
        <position position="115"/>
    </location>
</feature>
<dbReference type="KEGG" id="ske:Sked_36840"/>
<keyword evidence="5 8" id="KW-0963">Cytoplasm</keyword>
<evidence type="ECO:0000259" key="10">
    <source>
        <dbReference type="Pfam" id="PF00561"/>
    </source>
</evidence>
<dbReference type="eggNOG" id="COG2267">
    <property type="taxonomic scope" value="Bacteria"/>
</dbReference>
<dbReference type="HOGENOM" id="CLU_043739_2_2_11"/>
<feature type="domain" description="AB hydrolase-1" evidence="10">
    <location>
        <begin position="38"/>
        <end position="297"/>
    </location>
</feature>
<comment type="subcellular location">
    <subcellularLocation>
        <location evidence="2 8">Cytoplasm</location>
    </subcellularLocation>
</comment>
<dbReference type="PRINTS" id="PR00793">
    <property type="entry name" value="PROAMNOPTASE"/>
</dbReference>
<dbReference type="EMBL" id="CP001819">
    <property type="protein sequence ID" value="ACZ23570.1"/>
    <property type="molecule type" value="Genomic_DNA"/>
</dbReference>
<dbReference type="MEROPS" id="S33.001"/>
<accession>D1BG53</accession>
<dbReference type="Gene3D" id="3.40.50.1820">
    <property type="entry name" value="alpha/beta hydrolase"/>
    <property type="match status" value="1"/>
</dbReference>
<dbReference type="RefSeq" id="WP_012868638.1">
    <property type="nucleotide sequence ID" value="NC_013521.1"/>
</dbReference>
<name>D1BG53_SANKS</name>
<dbReference type="AlphaFoldDB" id="D1BG53"/>
<dbReference type="SUPFAM" id="SSF53474">
    <property type="entry name" value="alpha/beta-Hydrolases"/>
    <property type="match status" value="1"/>
</dbReference>
<dbReference type="InterPro" id="IPR029058">
    <property type="entry name" value="AB_hydrolase_fold"/>
</dbReference>
<dbReference type="InterPro" id="IPR000073">
    <property type="entry name" value="AB_hydrolase_1"/>
</dbReference>
<dbReference type="GO" id="GO:0006508">
    <property type="term" value="P:proteolysis"/>
    <property type="evidence" value="ECO:0007669"/>
    <property type="project" value="UniProtKB-KW"/>
</dbReference>
<evidence type="ECO:0000256" key="7">
    <source>
        <dbReference type="ARBA" id="ARBA00022801"/>
    </source>
</evidence>
<dbReference type="OrthoDB" id="9796770at2"/>
<evidence type="ECO:0000256" key="8">
    <source>
        <dbReference type="PIRNR" id="PIRNR006431"/>
    </source>
</evidence>
<comment type="similarity">
    <text evidence="3 8">Belongs to the peptidase S33 family.</text>
</comment>
<sequence>MTLPSQPTDVLSSGTLDTVDGQSVYWESWGSADGVPAVFLHGGPGSGFGDGHRQHFDARRHLVVALDQRGCGRSRPLATGPGADLAAITTERMVADVEALREHLGIEEWLVVGVSWGTTLALAYAQAHPSRATGLVLGAVTTTSAAEVEWITESMRAVFPAQWEAFASASGRAPGQRVVDAYRERLTDPDRGVREAAALAWCTWEDVHVSLATGGAPSPRYEDPEFRLLFATLVVHVWAASGFAPPEGILGRVDRVAHLPAVLVHGALDISSPLSTAYDLHRAWPASELVVVGSDGHGGASMAEEITRAVARLTLS</sequence>
<keyword evidence="7 8" id="KW-0378">Hydrolase</keyword>
<feature type="active site" description="Proton donor" evidence="9">
    <location>
        <position position="297"/>
    </location>
</feature>
<dbReference type="PIRSF" id="PIRSF006431">
    <property type="entry name" value="Pept_S33"/>
    <property type="match status" value="1"/>
</dbReference>
<dbReference type="STRING" id="446469.Sked_36840"/>
<protein>
    <recommendedName>
        <fullName evidence="8">Proline iminopeptidase</fullName>
        <shortName evidence="8">PIP</shortName>
        <ecNumber evidence="8">3.4.11.5</ecNumber>
    </recommendedName>
    <alternativeName>
        <fullName evidence="8">Prolyl aminopeptidase</fullName>
    </alternativeName>
</protein>
<dbReference type="PANTHER" id="PTHR43722">
    <property type="entry name" value="PROLINE IMINOPEPTIDASE"/>
    <property type="match status" value="1"/>
</dbReference>
<proteinExistence type="inferred from homology"/>
<organism evidence="11 12">
    <name type="scientific">Sanguibacter keddieii (strain ATCC 51767 / DSM 10542 / NCFB 3025 / ST-74)</name>
    <dbReference type="NCBI Taxonomy" id="446469"/>
    <lineage>
        <taxon>Bacteria</taxon>
        <taxon>Bacillati</taxon>
        <taxon>Actinomycetota</taxon>
        <taxon>Actinomycetes</taxon>
        <taxon>Micrococcales</taxon>
        <taxon>Sanguibacteraceae</taxon>
        <taxon>Sanguibacter</taxon>
    </lineage>
</organism>
<evidence type="ECO:0000313" key="11">
    <source>
        <dbReference type="EMBL" id="ACZ23570.1"/>
    </source>
</evidence>
<dbReference type="Proteomes" id="UP000000322">
    <property type="component" value="Chromosome"/>
</dbReference>
<evidence type="ECO:0000256" key="2">
    <source>
        <dbReference type="ARBA" id="ARBA00004496"/>
    </source>
</evidence>
<dbReference type="GO" id="GO:0005737">
    <property type="term" value="C:cytoplasm"/>
    <property type="evidence" value="ECO:0007669"/>
    <property type="project" value="UniProtKB-SubCell"/>
</dbReference>
<gene>
    <name evidence="11" type="ordered locus">Sked_36840</name>
</gene>
<evidence type="ECO:0000256" key="4">
    <source>
        <dbReference type="ARBA" id="ARBA00022438"/>
    </source>
</evidence>
<comment type="catalytic activity">
    <reaction evidence="1 8">
        <text>Release of N-terminal proline from a peptide.</text>
        <dbReference type="EC" id="3.4.11.5"/>
    </reaction>
</comment>
<evidence type="ECO:0000256" key="3">
    <source>
        <dbReference type="ARBA" id="ARBA00010088"/>
    </source>
</evidence>
<keyword evidence="6 8" id="KW-0645">Protease</keyword>